<evidence type="ECO:0000256" key="7">
    <source>
        <dbReference type="ARBA" id="ARBA00023136"/>
    </source>
</evidence>
<evidence type="ECO:0000256" key="4">
    <source>
        <dbReference type="ARBA" id="ARBA00022692"/>
    </source>
</evidence>
<evidence type="ECO:0008006" key="12">
    <source>
        <dbReference type="Google" id="ProtNLM"/>
    </source>
</evidence>
<evidence type="ECO:0000256" key="1">
    <source>
        <dbReference type="ARBA" id="ARBA00004477"/>
    </source>
</evidence>
<evidence type="ECO:0000313" key="10">
    <source>
        <dbReference type="EMBL" id="KAK4470925.1"/>
    </source>
</evidence>
<dbReference type="GO" id="GO:0032869">
    <property type="term" value="P:cellular response to insulin stimulus"/>
    <property type="evidence" value="ECO:0007669"/>
    <property type="project" value="TreeGrafter"/>
</dbReference>
<dbReference type="InterPro" id="IPR025929">
    <property type="entry name" value="INSIG_fam"/>
</dbReference>
<keyword evidence="5" id="KW-0256">Endoplasmic reticulum</keyword>
<dbReference type="GO" id="GO:0036316">
    <property type="term" value="P:SREBP-SCAP complex retention in endoplasmic reticulum"/>
    <property type="evidence" value="ECO:0007669"/>
    <property type="project" value="TreeGrafter"/>
</dbReference>
<keyword evidence="8" id="KW-1207">Sterol metabolism</keyword>
<evidence type="ECO:0000256" key="8">
    <source>
        <dbReference type="ARBA" id="ARBA00023166"/>
    </source>
</evidence>
<comment type="subcellular location">
    <subcellularLocation>
        <location evidence="1">Endoplasmic reticulum membrane</location>
        <topology evidence="1">Multi-pass membrane protein</topology>
    </subcellularLocation>
</comment>
<evidence type="ECO:0000256" key="6">
    <source>
        <dbReference type="ARBA" id="ARBA00022989"/>
    </source>
</evidence>
<keyword evidence="7 9" id="KW-0472">Membrane</keyword>
<keyword evidence="8" id="KW-0753">Steroid metabolism</keyword>
<dbReference type="Pfam" id="PF07281">
    <property type="entry name" value="INSIG"/>
    <property type="match status" value="1"/>
</dbReference>
<dbReference type="AlphaFoldDB" id="A0AAE1ZBW5"/>
<reference evidence="10" key="1">
    <citation type="submission" date="2022-04" db="EMBL/GenBank/DDBJ databases">
        <authorList>
            <person name="Xu L."/>
            <person name="Lv Z."/>
        </authorList>
    </citation>
    <scope>NUCLEOTIDE SEQUENCE</scope>
    <source>
        <strain evidence="10">LV_2022a</strain>
    </source>
</reference>
<keyword evidence="11" id="KW-1185">Reference proteome</keyword>
<evidence type="ECO:0000256" key="2">
    <source>
        <dbReference type="ARBA" id="ARBA00007475"/>
    </source>
</evidence>
<name>A0AAE1ZBW5_SCHME</name>
<organism evidence="10 11">
    <name type="scientific">Schistosoma mekongi</name>
    <name type="common">Parasitic worm</name>
    <dbReference type="NCBI Taxonomy" id="38744"/>
    <lineage>
        <taxon>Eukaryota</taxon>
        <taxon>Metazoa</taxon>
        <taxon>Spiralia</taxon>
        <taxon>Lophotrochozoa</taxon>
        <taxon>Platyhelminthes</taxon>
        <taxon>Trematoda</taxon>
        <taxon>Digenea</taxon>
        <taxon>Strigeidida</taxon>
        <taxon>Schistosomatoidea</taxon>
        <taxon>Schistosomatidae</taxon>
        <taxon>Schistosoma</taxon>
    </lineage>
</organism>
<keyword evidence="6 9" id="KW-1133">Transmembrane helix</keyword>
<feature type="transmembrane region" description="Helical" evidence="9">
    <location>
        <begin position="185"/>
        <end position="205"/>
    </location>
</feature>
<dbReference type="Proteomes" id="UP001292079">
    <property type="component" value="Unassembled WGS sequence"/>
</dbReference>
<protein>
    <recommendedName>
        <fullName evidence="12">Insulin-induced gene 1 protein</fullName>
    </recommendedName>
</protein>
<feature type="transmembrane region" description="Helical" evidence="9">
    <location>
        <begin position="100"/>
        <end position="118"/>
    </location>
</feature>
<sequence length="252" mass="28205">MDLGWNKYKGWQKSPNLLSILLKSESCFTIPFSLTSADNKVAFGREMVLLLQMTGHRVLFFRGLLLFFLGICFCWVSEALHNIKGEFTSSEISFYTKSAAKFWISLCCGVASATVGLLSPCVDSKLGAFHVYNKEWSSVLRCTALFFGFSHATARIDFATYCQLSLTAIGLSIALWWVFDRSLVGFVFGTAAAVLATFIFQSCVWKQLYRFSHPMMAAWLPCLFFSGGVLIVLVGRQLAKPDVMALMQRKVK</sequence>
<dbReference type="EMBL" id="JALJAT010000004">
    <property type="protein sequence ID" value="KAK4470925.1"/>
    <property type="molecule type" value="Genomic_DNA"/>
</dbReference>
<keyword evidence="8" id="KW-0443">Lipid metabolism</keyword>
<keyword evidence="4 9" id="KW-0812">Transmembrane</keyword>
<comment type="similarity">
    <text evidence="2">Belongs to the INSIG family.</text>
</comment>
<accession>A0AAE1ZBW5</accession>
<proteinExistence type="inferred from homology"/>
<evidence type="ECO:0000256" key="9">
    <source>
        <dbReference type="SAM" id="Phobius"/>
    </source>
</evidence>
<feature type="transmembrane region" description="Helical" evidence="9">
    <location>
        <begin position="161"/>
        <end position="179"/>
    </location>
</feature>
<dbReference type="GO" id="GO:0032933">
    <property type="term" value="P:SREBP signaling pathway"/>
    <property type="evidence" value="ECO:0007669"/>
    <property type="project" value="TreeGrafter"/>
</dbReference>
<keyword evidence="3" id="KW-0153">Cholesterol metabolism</keyword>
<evidence type="ECO:0000256" key="5">
    <source>
        <dbReference type="ARBA" id="ARBA00022824"/>
    </source>
</evidence>
<evidence type="ECO:0000313" key="11">
    <source>
        <dbReference type="Proteomes" id="UP001292079"/>
    </source>
</evidence>
<gene>
    <name evidence="10" type="ORF">MN116_006433</name>
</gene>
<dbReference type="GO" id="GO:0006695">
    <property type="term" value="P:cholesterol biosynthetic process"/>
    <property type="evidence" value="ECO:0007669"/>
    <property type="project" value="TreeGrafter"/>
</dbReference>
<dbReference type="PANTHER" id="PTHR15301:SF3">
    <property type="entry name" value="PROTEIN NSG1-RELATED"/>
    <property type="match status" value="1"/>
</dbReference>
<dbReference type="GO" id="GO:0032937">
    <property type="term" value="C:SREBP-SCAP-Insig complex"/>
    <property type="evidence" value="ECO:0007669"/>
    <property type="project" value="TreeGrafter"/>
</dbReference>
<feature type="transmembrane region" description="Helical" evidence="9">
    <location>
        <begin position="59"/>
        <end position="80"/>
    </location>
</feature>
<dbReference type="PANTHER" id="PTHR15301">
    <property type="entry name" value="INSULIN-INDUCED GENE 1"/>
    <property type="match status" value="1"/>
</dbReference>
<reference evidence="10" key="2">
    <citation type="journal article" date="2023" name="Infect Dis Poverty">
        <title>Chromosome-scale genome of the human blood fluke Schistosoma mekongi and its implications for public health.</title>
        <authorList>
            <person name="Zhou M."/>
            <person name="Xu L."/>
            <person name="Xu D."/>
            <person name="Chen W."/>
            <person name="Khan J."/>
            <person name="Hu Y."/>
            <person name="Huang H."/>
            <person name="Wei H."/>
            <person name="Zhang Y."/>
            <person name="Chusongsang P."/>
            <person name="Tanasarnprasert K."/>
            <person name="Hu X."/>
            <person name="Limpanont Y."/>
            <person name="Lv Z."/>
        </authorList>
    </citation>
    <scope>NUCLEOTIDE SEQUENCE</scope>
    <source>
        <strain evidence="10">LV_2022a</strain>
    </source>
</reference>
<evidence type="ECO:0000256" key="3">
    <source>
        <dbReference type="ARBA" id="ARBA00022548"/>
    </source>
</evidence>
<comment type="caution">
    <text evidence="10">The sequence shown here is derived from an EMBL/GenBank/DDBJ whole genome shotgun (WGS) entry which is preliminary data.</text>
</comment>
<feature type="transmembrane region" description="Helical" evidence="9">
    <location>
        <begin position="217"/>
        <end position="239"/>
    </location>
</feature>